<protein>
    <recommendedName>
        <fullName evidence="5">DUF998 domain-containing protein</fullName>
    </recommendedName>
</protein>
<feature type="transmembrane region" description="Helical" evidence="2">
    <location>
        <begin position="172"/>
        <end position="191"/>
    </location>
</feature>
<evidence type="ECO:0008006" key="5">
    <source>
        <dbReference type="Google" id="ProtNLM"/>
    </source>
</evidence>
<dbReference type="InterPro" id="IPR009339">
    <property type="entry name" value="DUF998"/>
</dbReference>
<proteinExistence type="predicted"/>
<evidence type="ECO:0000256" key="1">
    <source>
        <dbReference type="SAM" id="MobiDB-lite"/>
    </source>
</evidence>
<gene>
    <name evidence="3" type="ORF">GCM10010430_58940</name>
</gene>
<feature type="transmembrane region" description="Helical" evidence="2">
    <location>
        <begin position="140"/>
        <end position="160"/>
    </location>
</feature>
<keyword evidence="4" id="KW-1185">Reference proteome</keyword>
<reference evidence="3 4" key="1">
    <citation type="journal article" date="2019" name="Int. J. Syst. Evol. Microbiol.">
        <title>The Global Catalogue of Microorganisms (GCM) 10K type strain sequencing project: providing services to taxonomists for standard genome sequencing and annotation.</title>
        <authorList>
            <consortium name="The Broad Institute Genomics Platform"/>
            <consortium name="The Broad Institute Genome Sequencing Center for Infectious Disease"/>
            <person name="Wu L."/>
            <person name="Ma J."/>
        </authorList>
    </citation>
    <scope>NUCLEOTIDE SEQUENCE [LARGE SCALE GENOMIC DNA]</scope>
    <source>
        <strain evidence="3 4">JCM 7356</strain>
    </source>
</reference>
<comment type="caution">
    <text evidence="3">The sequence shown here is derived from an EMBL/GenBank/DDBJ whole genome shotgun (WGS) entry which is preliminary data.</text>
</comment>
<dbReference type="RefSeq" id="WP_344639554.1">
    <property type="nucleotide sequence ID" value="NZ_BAAATR010000033.1"/>
</dbReference>
<keyword evidence="2" id="KW-0472">Membrane</keyword>
<organism evidence="3 4">
    <name type="scientific">Kitasatospora cystarginea</name>
    <dbReference type="NCBI Taxonomy" id="58350"/>
    <lineage>
        <taxon>Bacteria</taxon>
        <taxon>Bacillati</taxon>
        <taxon>Actinomycetota</taxon>
        <taxon>Actinomycetes</taxon>
        <taxon>Kitasatosporales</taxon>
        <taxon>Streptomycetaceae</taxon>
        <taxon>Kitasatospora</taxon>
    </lineage>
</organism>
<feature type="transmembrane region" description="Helical" evidence="2">
    <location>
        <begin position="63"/>
        <end position="86"/>
    </location>
</feature>
<keyword evidence="2" id="KW-0812">Transmembrane</keyword>
<name>A0ABN3EQ57_9ACTN</name>
<feature type="transmembrane region" description="Helical" evidence="2">
    <location>
        <begin position="21"/>
        <end position="43"/>
    </location>
</feature>
<accession>A0ABN3EQ57</accession>
<sequence length="241" mass="25096">MPASVAARPPARPLSAGVRRIAAAGTLAVASMVYNDWVLQFFLPTGLDQRDSYVSELFAADQPYRVLFSLVEVVCAGLITGGAVLARGLFPGRLAAAGCACLAALGVFSVADVLLPMRCAPSIEHGCPEGNPWHTTTSGLVHLVLFASMALFIAAARYSVPSLTLVRRWAPWLLPVSMAAAIATTGPFLGHPGGHGLAQRIHLVTAGVWFALLAAEAGRARAGSRPQPAAEPGVERTAARP</sequence>
<evidence type="ECO:0000313" key="4">
    <source>
        <dbReference type="Proteomes" id="UP001500305"/>
    </source>
</evidence>
<dbReference type="Pfam" id="PF06197">
    <property type="entry name" value="DUF998"/>
    <property type="match status" value="1"/>
</dbReference>
<feature type="transmembrane region" description="Helical" evidence="2">
    <location>
        <begin position="197"/>
        <end position="215"/>
    </location>
</feature>
<evidence type="ECO:0000313" key="3">
    <source>
        <dbReference type="EMBL" id="GAA2266156.1"/>
    </source>
</evidence>
<feature type="transmembrane region" description="Helical" evidence="2">
    <location>
        <begin position="93"/>
        <end position="111"/>
    </location>
</feature>
<keyword evidence="2" id="KW-1133">Transmembrane helix</keyword>
<evidence type="ECO:0000256" key="2">
    <source>
        <dbReference type="SAM" id="Phobius"/>
    </source>
</evidence>
<feature type="region of interest" description="Disordered" evidence="1">
    <location>
        <begin position="221"/>
        <end position="241"/>
    </location>
</feature>
<dbReference type="Proteomes" id="UP001500305">
    <property type="component" value="Unassembled WGS sequence"/>
</dbReference>
<dbReference type="EMBL" id="BAAATR010000033">
    <property type="protein sequence ID" value="GAA2266156.1"/>
    <property type="molecule type" value="Genomic_DNA"/>
</dbReference>